<protein>
    <recommendedName>
        <fullName evidence="3">Prophage PssSM-03</fullName>
    </recommendedName>
</protein>
<evidence type="ECO:0000313" key="2">
    <source>
        <dbReference type="Proteomes" id="UP001150614"/>
    </source>
</evidence>
<proteinExistence type="predicted"/>
<evidence type="ECO:0008006" key="3">
    <source>
        <dbReference type="Google" id="ProtNLM"/>
    </source>
</evidence>
<name>A0ABT5RBS7_9PSED</name>
<gene>
    <name evidence="1" type="ORF">NMG11_02515</name>
</gene>
<organism evidence="1 2">
    <name type="scientific">Pseudomonas carnis</name>
    <dbReference type="NCBI Taxonomy" id="2487355"/>
    <lineage>
        <taxon>Bacteria</taxon>
        <taxon>Pseudomonadati</taxon>
        <taxon>Pseudomonadota</taxon>
        <taxon>Gammaproteobacteria</taxon>
        <taxon>Pseudomonadales</taxon>
        <taxon>Pseudomonadaceae</taxon>
        <taxon>Pseudomonas</taxon>
    </lineage>
</organism>
<reference evidence="1" key="1">
    <citation type="submission" date="2022-07" db="EMBL/GenBank/DDBJ databases">
        <title>Draft genome of Pseudomonas carnis strain LP isolated from cheese.</title>
        <authorList>
            <person name="Wolfe B.E."/>
        </authorList>
    </citation>
    <scope>NUCLEOTIDE SEQUENCE</scope>
    <source>
        <strain evidence="1">LP</strain>
    </source>
</reference>
<keyword evidence="2" id="KW-1185">Reference proteome</keyword>
<dbReference type="EMBL" id="JANCLL010000002">
    <property type="protein sequence ID" value="MDD1942703.1"/>
    <property type="molecule type" value="Genomic_DNA"/>
</dbReference>
<evidence type="ECO:0000313" key="1">
    <source>
        <dbReference type="EMBL" id="MDD1942703.1"/>
    </source>
</evidence>
<dbReference type="RefSeq" id="WP_238587215.1">
    <property type="nucleotide sequence ID" value="NZ_JANCLL010000002.1"/>
</dbReference>
<accession>A0ABT5RBS7</accession>
<sequence length="112" mass="13285">MMAEFDIALFLRPVLKGAHATQQRHIRQAERMHEVIRERWGCATPWSWKEKHVRWFLQHYLRCSAPATVYYYELTTALIRRRRESIKADIQLNLDKCSPSCGIPQPKWSTSS</sequence>
<comment type="caution">
    <text evidence="1">The sequence shown here is derived from an EMBL/GenBank/DDBJ whole genome shotgun (WGS) entry which is preliminary data.</text>
</comment>
<dbReference type="Proteomes" id="UP001150614">
    <property type="component" value="Unassembled WGS sequence"/>
</dbReference>